<name>A0A8S5P994_9CAUD</name>
<accession>A0A8S5P994</accession>
<evidence type="ECO:0000313" key="1">
    <source>
        <dbReference type="EMBL" id="DAE03232.1"/>
    </source>
</evidence>
<protein>
    <submittedName>
        <fullName evidence="1">Uncharacterized protein</fullName>
    </submittedName>
</protein>
<proteinExistence type="predicted"/>
<reference evidence="1" key="1">
    <citation type="journal article" date="2021" name="Proc. Natl. Acad. Sci. U.S.A.">
        <title>A Catalog of Tens of Thousands of Viruses from Human Metagenomes Reveals Hidden Associations with Chronic Diseases.</title>
        <authorList>
            <person name="Tisza M.J."/>
            <person name="Buck C.B."/>
        </authorList>
    </citation>
    <scope>NUCLEOTIDE SEQUENCE</scope>
    <source>
        <strain evidence="1">Ct2kB26</strain>
    </source>
</reference>
<sequence>MAAADTSHWRPSSGCVSPLASRRHRMLLLNCT</sequence>
<organism evidence="1">
    <name type="scientific">Siphoviridae sp. ct2kB26</name>
    <dbReference type="NCBI Taxonomy" id="2825317"/>
    <lineage>
        <taxon>Viruses</taxon>
        <taxon>Duplodnaviria</taxon>
        <taxon>Heunggongvirae</taxon>
        <taxon>Uroviricota</taxon>
        <taxon>Caudoviricetes</taxon>
    </lineage>
</organism>
<dbReference type="EMBL" id="BK015360">
    <property type="protein sequence ID" value="DAE03232.1"/>
    <property type="molecule type" value="Genomic_DNA"/>
</dbReference>